<reference evidence="9" key="3">
    <citation type="submission" date="2025-08" db="UniProtKB">
        <authorList>
            <consortium name="Ensembl"/>
        </authorList>
    </citation>
    <scope>IDENTIFICATION</scope>
</reference>
<dbReference type="InterPro" id="IPR045249">
    <property type="entry name" value="HARBI1-like"/>
</dbReference>
<evidence type="ECO:0000256" key="5">
    <source>
        <dbReference type="ARBA" id="ARBA00022723"/>
    </source>
</evidence>
<dbReference type="InterPro" id="IPR027806">
    <property type="entry name" value="HARBI1_dom"/>
</dbReference>
<reference evidence="9" key="4">
    <citation type="submission" date="2025-09" db="UniProtKB">
        <authorList>
            <consortium name="Ensembl"/>
        </authorList>
    </citation>
    <scope>IDENTIFICATION</scope>
</reference>
<evidence type="ECO:0000256" key="2">
    <source>
        <dbReference type="ARBA" id="ARBA00004123"/>
    </source>
</evidence>
<evidence type="ECO:0000256" key="1">
    <source>
        <dbReference type="ARBA" id="ARBA00001968"/>
    </source>
</evidence>
<dbReference type="AlphaFoldDB" id="A0A3B1K1Y1"/>
<protein>
    <recommendedName>
        <fullName evidence="8">DDE Tnp4 domain-containing protein</fullName>
    </recommendedName>
</protein>
<evidence type="ECO:0000256" key="4">
    <source>
        <dbReference type="ARBA" id="ARBA00022722"/>
    </source>
</evidence>
<dbReference type="Pfam" id="PF13359">
    <property type="entry name" value="DDE_Tnp_4"/>
    <property type="match status" value="1"/>
</dbReference>
<proteinExistence type="inferred from homology"/>
<keyword evidence="6" id="KW-0378">Hydrolase</keyword>
<comment type="subcellular location">
    <subcellularLocation>
        <location evidence="2">Nucleus</location>
    </subcellularLocation>
</comment>
<dbReference type="GO" id="GO:0004518">
    <property type="term" value="F:nuclease activity"/>
    <property type="evidence" value="ECO:0007669"/>
    <property type="project" value="UniProtKB-KW"/>
</dbReference>
<dbReference type="GO" id="GO:0005634">
    <property type="term" value="C:nucleus"/>
    <property type="evidence" value="ECO:0007669"/>
    <property type="project" value="UniProtKB-SubCell"/>
</dbReference>
<sequence length="398" mass="45091">MDHKKRIVAIAFLYLRRKRRRSVWVHQILRGRQQQGECHRLVQELRLDDVLFQQYFRLSKGQFDNLLGRVGPRITRINTSLRQAIGAAERLAICLRYLATGDSFRTIAFNYRVGHSTVAGIVKEVAEVIWLSLLNDFMPIPSSEDWESIAEGFYHRWNFPNCLGSIDGKHVVIQAPPNSGSLYHNYKGTFSIVILAVVDADYLFRVVDIGGYGRTSDGGSLYNSAFGERLRDGTLQLPEDTVISGSDHRGPIPHVFVGDEAFPLRRNLMRPFPGTNLPREQRVFNYCLSRARLVVECAFGILSSQWRMYRRVIGVSPATAEVCVKATCILNNFLRVTSLRGEHRVSNPNPAPEDDTNVALQEVSRMGTNNATREAITIRGTFTSFFNQEGAVSWQDRI</sequence>
<dbReference type="PANTHER" id="PTHR22930:SF279">
    <property type="entry name" value="SIMILAR TO ENSANGP00000010363"/>
    <property type="match status" value="1"/>
</dbReference>
<keyword evidence="10" id="KW-1185">Reference proteome</keyword>
<comment type="similarity">
    <text evidence="3">Belongs to the HARBI1 family.</text>
</comment>
<evidence type="ECO:0000256" key="6">
    <source>
        <dbReference type="ARBA" id="ARBA00022801"/>
    </source>
</evidence>
<evidence type="ECO:0000256" key="7">
    <source>
        <dbReference type="ARBA" id="ARBA00023242"/>
    </source>
</evidence>
<dbReference type="Proteomes" id="UP000018467">
    <property type="component" value="Unassembled WGS sequence"/>
</dbReference>
<dbReference type="GeneTree" id="ENSGT00940000164115"/>
<dbReference type="PANTHER" id="PTHR22930">
    <property type="match status" value="1"/>
</dbReference>
<keyword evidence="4" id="KW-0540">Nuclease</keyword>
<reference evidence="10" key="2">
    <citation type="journal article" date="2014" name="Nat. Commun.">
        <title>The cavefish genome reveals candidate genes for eye loss.</title>
        <authorList>
            <person name="McGaugh S.E."/>
            <person name="Gross J.B."/>
            <person name="Aken B."/>
            <person name="Blin M."/>
            <person name="Borowsky R."/>
            <person name="Chalopin D."/>
            <person name="Hinaux H."/>
            <person name="Jeffery W.R."/>
            <person name="Keene A."/>
            <person name="Ma L."/>
            <person name="Minx P."/>
            <person name="Murphy D."/>
            <person name="O'Quin K.E."/>
            <person name="Retaux S."/>
            <person name="Rohner N."/>
            <person name="Searle S.M."/>
            <person name="Stahl B.A."/>
            <person name="Tabin C."/>
            <person name="Volff J.N."/>
            <person name="Yoshizawa M."/>
            <person name="Warren W.C."/>
        </authorList>
    </citation>
    <scope>NUCLEOTIDE SEQUENCE [LARGE SCALE GENOMIC DNA]</scope>
    <source>
        <strain evidence="10">female</strain>
    </source>
</reference>
<name>A0A3B1K1Y1_ASTMX</name>
<dbReference type="GO" id="GO:0016787">
    <property type="term" value="F:hydrolase activity"/>
    <property type="evidence" value="ECO:0007669"/>
    <property type="project" value="UniProtKB-KW"/>
</dbReference>
<evidence type="ECO:0000256" key="3">
    <source>
        <dbReference type="ARBA" id="ARBA00006958"/>
    </source>
</evidence>
<accession>A0A3B1K1Y1</accession>
<reference evidence="10" key="1">
    <citation type="submission" date="2013-03" db="EMBL/GenBank/DDBJ databases">
        <authorList>
            <person name="Jeffery W."/>
            <person name="Warren W."/>
            <person name="Wilson R.K."/>
        </authorList>
    </citation>
    <scope>NUCLEOTIDE SEQUENCE</scope>
    <source>
        <strain evidence="10">female</strain>
    </source>
</reference>
<organism evidence="9 10">
    <name type="scientific">Astyanax mexicanus</name>
    <name type="common">Blind cave fish</name>
    <name type="synonym">Astyanax fasciatus mexicanus</name>
    <dbReference type="NCBI Taxonomy" id="7994"/>
    <lineage>
        <taxon>Eukaryota</taxon>
        <taxon>Metazoa</taxon>
        <taxon>Chordata</taxon>
        <taxon>Craniata</taxon>
        <taxon>Vertebrata</taxon>
        <taxon>Euteleostomi</taxon>
        <taxon>Actinopterygii</taxon>
        <taxon>Neopterygii</taxon>
        <taxon>Teleostei</taxon>
        <taxon>Ostariophysi</taxon>
        <taxon>Characiformes</taxon>
        <taxon>Characoidei</taxon>
        <taxon>Acestrorhamphidae</taxon>
        <taxon>Acestrorhamphinae</taxon>
        <taxon>Astyanax</taxon>
    </lineage>
</organism>
<dbReference type="GO" id="GO:0046872">
    <property type="term" value="F:metal ion binding"/>
    <property type="evidence" value="ECO:0007669"/>
    <property type="project" value="UniProtKB-KW"/>
</dbReference>
<dbReference type="InParanoid" id="A0A3B1K1Y1"/>
<comment type="cofactor">
    <cofactor evidence="1">
        <name>a divalent metal cation</name>
        <dbReference type="ChEBI" id="CHEBI:60240"/>
    </cofactor>
</comment>
<keyword evidence="5" id="KW-0479">Metal-binding</keyword>
<keyword evidence="7" id="KW-0539">Nucleus</keyword>
<dbReference type="Ensembl" id="ENSAMXT00000044326.1">
    <property type="protein sequence ID" value="ENSAMXP00000048100.1"/>
    <property type="gene ID" value="ENSAMXG00000041083.1"/>
</dbReference>
<feature type="domain" description="DDE Tnp4" evidence="8">
    <location>
        <begin position="166"/>
        <end position="332"/>
    </location>
</feature>
<evidence type="ECO:0000313" key="9">
    <source>
        <dbReference type="Ensembl" id="ENSAMXP00000048100.1"/>
    </source>
</evidence>
<evidence type="ECO:0000259" key="8">
    <source>
        <dbReference type="Pfam" id="PF13359"/>
    </source>
</evidence>
<evidence type="ECO:0000313" key="10">
    <source>
        <dbReference type="Proteomes" id="UP000018467"/>
    </source>
</evidence>